<keyword evidence="4" id="KW-1185">Reference proteome</keyword>
<feature type="signal peptide" evidence="2">
    <location>
        <begin position="1"/>
        <end position="22"/>
    </location>
</feature>
<accession>A0A4V1IQN8</accession>
<feature type="chain" id="PRO_5020481725" evidence="2">
    <location>
        <begin position="23"/>
        <end position="477"/>
    </location>
</feature>
<evidence type="ECO:0000313" key="3">
    <source>
        <dbReference type="EMBL" id="RKO87207.1"/>
    </source>
</evidence>
<proteinExistence type="predicted"/>
<organism evidence="3 4">
    <name type="scientific">Blyttiomyces helicus</name>
    <dbReference type="NCBI Taxonomy" id="388810"/>
    <lineage>
        <taxon>Eukaryota</taxon>
        <taxon>Fungi</taxon>
        <taxon>Fungi incertae sedis</taxon>
        <taxon>Chytridiomycota</taxon>
        <taxon>Chytridiomycota incertae sedis</taxon>
        <taxon>Chytridiomycetes</taxon>
        <taxon>Chytridiomycetes incertae sedis</taxon>
        <taxon>Blyttiomyces</taxon>
    </lineage>
</organism>
<feature type="region of interest" description="Disordered" evidence="1">
    <location>
        <begin position="29"/>
        <end position="56"/>
    </location>
</feature>
<dbReference type="Proteomes" id="UP000269721">
    <property type="component" value="Unassembled WGS sequence"/>
</dbReference>
<name>A0A4V1IQN8_9FUNG</name>
<feature type="region of interest" description="Disordered" evidence="1">
    <location>
        <begin position="254"/>
        <end position="338"/>
    </location>
</feature>
<evidence type="ECO:0000313" key="4">
    <source>
        <dbReference type="Proteomes" id="UP000269721"/>
    </source>
</evidence>
<gene>
    <name evidence="3" type="ORF">BDK51DRAFT_46685</name>
</gene>
<evidence type="ECO:0000256" key="1">
    <source>
        <dbReference type="SAM" id="MobiDB-lite"/>
    </source>
</evidence>
<keyword evidence="2" id="KW-0732">Signal</keyword>
<feature type="compositionally biased region" description="Polar residues" evidence="1">
    <location>
        <begin position="38"/>
        <end position="56"/>
    </location>
</feature>
<sequence>MVRFGKLFTLWLAWEVRELCRGCGGGQLAGGERGRGYDSTSPSPSAVIDSPTSSQPRLTPLGQLVRPLPLPPRLGVLVILGLATRRPTPCITIAAALIQPVLSIPAELQNRAARGRELCHRANAIEHAIGGNGWQGSGSDSCGVGYAGLLCAVFLPIQPADRTSPRWVDESGYTLPQDAALSAMSVLNLYLPGHPAPIQIPHNVALLHAGWWLPENEFPPAGTPQLPADPALRAARDLTRKTILSRVDLIEGRAEDESDGTGQVGNPRAYCGLRGERGETSPSASDMKSHVRRSESASATSDPAPFAREAPAQTEPGLPSSLGRFSYHTVEPPPPASPSDAENFCRACPCYRVDVQIPHPKAPPCPPRGVFSVATIVTKMRRNRMRPCIDVECFRAEEVRTGLAVAPASMAASVSPRLSVAYMACAWGGYSATSAIQRARSAHIGRGGMEGKVVGEVRYRNEHRFVGFGFFSPGTHT</sequence>
<dbReference type="AlphaFoldDB" id="A0A4V1IQN8"/>
<reference evidence="4" key="1">
    <citation type="journal article" date="2018" name="Nat. Microbiol.">
        <title>Leveraging single-cell genomics to expand the fungal tree of life.</title>
        <authorList>
            <person name="Ahrendt S.R."/>
            <person name="Quandt C.A."/>
            <person name="Ciobanu D."/>
            <person name="Clum A."/>
            <person name="Salamov A."/>
            <person name="Andreopoulos B."/>
            <person name="Cheng J.F."/>
            <person name="Woyke T."/>
            <person name="Pelin A."/>
            <person name="Henrissat B."/>
            <person name="Reynolds N.K."/>
            <person name="Benny G.L."/>
            <person name="Smith M.E."/>
            <person name="James T.Y."/>
            <person name="Grigoriev I.V."/>
        </authorList>
    </citation>
    <scope>NUCLEOTIDE SEQUENCE [LARGE SCALE GENOMIC DNA]</scope>
</reference>
<protein>
    <submittedName>
        <fullName evidence="3">Uncharacterized protein</fullName>
    </submittedName>
</protein>
<evidence type="ECO:0000256" key="2">
    <source>
        <dbReference type="SAM" id="SignalP"/>
    </source>
</evidence>
<dbReference type="EMBL" id="KZ997595">
    <property type="protein sequence ID" value="RKO87207.1"/>
    <property type="molecule type" value="Genomic_DNA"/>
</dbReference>